<reference evidence="9 10" key="1">
    <citation type="submission" date="2020-08" db="EMBL/GenBank/DDBJ databases">
        <title>Oceanospirillum sp. nov. isolated from marine sediment.</title>
        <authorList>
            <person name="Ji X."/>
        </authorList>
    </citation>
    <scope>NUCLEOTIDE SEQUENCE [LARGE SCALE GENOMIC DNA]</scope>
    <source>
        <strain evidence="9 10">D5</strain>
    </source>
</reference>
<evidence type="ECO:0000256" key="6">
    <source>
        <dbReference type="ARBA" id="ARBA00023136"/>
    </source>
</evidence>
<evidence type="ECO:0000256" key="4">
    <source>
        <dbReference type="ARBA" id="ARBA00022692"/>
    </source>
</evidence>
<dbReference type="EMBL" id="JACJFM010000025">
    <property type="protein sequence ID" value="MBB1488223.1"/>
    <property type="molecule type" value="Genomic_DNA"/>
</dbReference>
<feature type="transmembrane region" description="Helical" evidence="8">
    <location>
        <begin position="312"/>
        <end position="330"/>
    </location>
</feature>
<keyword evidence="4 8" id="KW-0812">Transmembrane</keyword>
<keyword evidence="7" id="KW-0479">Metal-binding</keyword>
<keyword evidence="10" id="KW-1185">Reference proteome</keyword>
<feature type="transmembrane region" description="Helical" evidence="8">
    <location>
        <begin position="6"/>
        <end position="29"/>
    </location>
</feature>
<dbReference type="RefSeq" id="WP_182809996.1">
    <property type="nucleotide sequence ID" value="NZ_JACJFM010000025.1"/>
</dbReference>
<evidence type="ECO:0000313" key="9">
    <source>
        <dbReference type="EMBL" id="MBB1488223.1"/>
    </source>
</evidence>
<feature type="transmembrane region" description="Helical" evidence="8">
    <location>
        <begin position="50"/>
        <end position="69"/>
    </location>
</feature>
<comment type="cofactor">
    <cofactor evidence="7">
        <name>Mg(2+)</name>
        <dbReference type="ChEBI" id="CHEBI:18420"/>
    </cofactor>
</comment>
<proteinExistence type="predicted"/>
<dbReference type="GO" id="GO:0009103">
    <property type="term" value="P:lipopolysaccharide biosynthetic process"/>
    <property type="evidence" value="ECO:0007669"/>
    <property type="project" value="TreeGrafter"/>
</dbReference>
<dbReference type="Pfam" id="PF00953">
    <property type="entry name" value="Glycos_transf_4"/>
    <property type="match status" value="1"/>
</dbReference>
<dbReference type="Proteomes" id="UP000565262">
    <property type="component" value="Unassembled WGS sequence"/>
</dbReference>
<dbReference type="PANTHER" id="PTHR22926">
    <property type="entry name" value="PHOSPHO-N-ACETYLMURAMOYL-PENTAPEPTIDE-TRANSFERASE"/>
    <property type="match status" value="1"/>
</dbReference>
<evidence type="ECO:0000256" key="3">
    <source>
        <dbReference type="ARBA" id="ARBA00022679"/>
    </source>
</evidence>
<dbReference type="GO" id="GO:0071555">
    <property type="term" value="P:cell wall organization"/>
    <property type="evidence" value="ECO:0007669"/>
    <property type="project" value="TreeGrafter"/>
</dbReference>
<keyword evidence="7" id="KW-0460">Magnesium</keyword>
<dbReference type="AlphaFoldDB" id="A0A839IRX2"/>
<feature type="binding site" evidence="7">
    <location>
        <position position="213"/>
    </location>
    <ligand>
        <name>Mg(2+)</name>
        <dbReference type="ChEBI" id="CHEBI:18420"/>
    </ligand>
</feature>
<feature type="transmembrane region" description="Helical" evidence="8">
    <location>
        <begin position="75"/>
        <end position="93"/>
    </location>
</feature>
<dbReference type="CDD" id="cd06854">
    <property type="entry name" value="GT_WbpL_WbcO_like"/>
    <property type="match status" value="1"/>
</dbReference>
<evidence type="ECO:0000256" key="8">
    <source>
        <dbReference type="SAM" id="Phobius"/>
    </source>
</evidence>
<dbReference type="InterPro" id="IPR000715">
    <property type="entry name" value="Glycosyl_transferase_4"/>
</dbReference>
<organism evidence="9 10">
    <name type="scientific">Oceanospirillum sediminis</name>
    <dbReference type="NCBI Taxonomy" id="2760088"/>
    <lineage>
        <taxon>Bacteria</taxon>
        <taxon>Pseudomonadati</taxon>
        <taxon>Pseudomonadota</taxon>
        <taxon>Gammaproteobacteria</taxon>
        <taxon>Oceanospirillales</taxon>
        <taxon>Oceanospirillaceae</taxon>
        <taxon>Oceanospirillum</taxon>
    </lineage>
</organism>
<feature type="transmembrane region" description="Helical" evidence="8">
    <location>
        <begin position="128"/>
        <end position="149"/>
    </location>
</feature>
<dbReference type="PANTHER" id="PTHR22926:SF3">
    <property type="entry name" value="UNDECAPRENYL-PHOSPHATE ALPHA-N-ACETYLGLUCOSAMINYL 1-PHOSPHATE TRANSFERASE"/>
    <property type="match status" value="1"/>
</dbReference>
<feature type="transmembrane region" description="Helical" evidence="8">
    <location>
        <begin position="185"/>
        <end position="202"/>
    </location>
</feature>
<keyword evidence="6 8" id="KW-0472">Membrane</keyword>
<evidence type="ECO:0000313" key="10">
    <source>
        <dbReference type="Proteomes" id="UP000565262"/>
    </source>
</evidence>
<feature type="transmembrane region" description="Helical" evidence="8">
    <location>
        <begin position="209"/>
        <end position="231"/>
    </location>
</feature>
<comment type="caution">
    <text evidence="9">The sequence shown here is derived from an EMBL/GenBank/DDBJ whole genome shotgun (WGS) entry which is preliminary data.</text>
</comment>
<protein>
    <submittedName>
        <fullName evidence="9">Glycosyltransferase family 4 protein</fullName>
    </submittedName>
</protein>
<feature type="binding site" evidence="7">
    <location>
        <position position="153"/>
    </location>
    <ligand>
        <name>Mg(2+)</name>
        <dbReference type="ChEBI" id="CHEBI:18420"/>
    </ligand>
</feature>
<comment type="subcellular location">
    <subcellularLocation>
        <location evidence="1">Cell membrane</location>
        <topology evidence="1">Multi-pass membrane protein</topology>
    </subcellularLocation>
</comment>
<accession>A0A839IRX2</accession>
<dbReference type="GO" id="GO:0044038">
    <property type="term" value="P:cell wall macromolecule biosynthetic process"/>
    <property type="evidence" value="ECO:0007669"/>
    <property type="project" value="TreeGrafter"/>
</dbReference>
<sequence>MNETGFLIALILVFFVSYGLTGLIRQYALSKNLIDLPGGRSSHQVPTPRGGGVSVVVTVLLVLVLMSVWDGVPAFAWLPLLAGGSLTAITGFIDDHGHIPARWRLMAHFLAVLIAVVALSGLPEISLAGVTITPVLIMMLILPAMVWMLNLYNFMDGINGIAGIQAVTTAGGLAILFSLSSDDSVWILPAVISVSALGFLLWNFPTARIFMGDAGSGFLGITFATLVLISGKLNSELFWSALMLMAVFNTDATVTLIRRAWRKKALYEAHRSHAYQFAARTFNSHIRVSLGVAMINVFWLFPLALLVSQGKIADWAGLIAAYAPLIFLAWRYHAGAEEKQECSL</sequence>
<keyword evidence="3 9" id="KW-0808">Transferase</keyword>
<gene>
    <name evidence="9" type="ORF">H4O21_16595</name>
</gene>
<keyword evidence="5 8" id="KW-1133">Transmembrane helix</keyword>
<name>A0A839IRX2_9GAMM</name>
<dbReference type="GO" id="GO:0016780">
    <property type="term" value="F:phosphotransferase activity, for other substituted phosphate groups"/>
    <property type="evidence" value="ECO:0007669"/>
    <property type="project" value="InterPro"/>
</dbReference>
<evidence type="ECO:0000256" key="5">
    <source>
        <dbReference type="ARBA" id="ARBA00022989"/>
    </source>
</evidence>
<keyword evidence="2" id="KW-1003">Cell membrane</keyword>
<feature type="transmembrane region" description="Helical" evidence="8">
    <location>
        <begin position="161"/>
        <end position="179"/>
    </location>
</feature>
<feature type="transmembrane region" description="Helical" evidence="8">
    <location>
        <begin position="237"/>
        <end position="257"/>
    </location>
</feature>
<evidence type="ECO:0000256" key="7">
    <source>
        <dbReference type="PIRSR" id="PIRSR600715-1"/>
    </source>
</evidence>
<dbReference type="GO" id="GO:0046872">
    <property type="term" value="F:metal ion binding"/>
    <property type="evidence" value="ECO:0007669"/>
    <property type="project" value="UniProtKB-KW"/>
</dbReference>
<feature type="transmembrane region" description="Helical" evidence="8">
    <location>
        <begin position="288"/>
        <end position="306"/>
    </location>
</feature>
<dbReference type="GO" id="GO:0005886">
    <property type="term" value="C:plasma membrane"/>
    <property type="evidence" value="ECO:0007669"/>
    <property type="project" value="UniProtKB-SubCell"/>
</dbReference>
<feature type="transmembrane region" description="Helical" evidence="8">
    <location>
        <begin position="105"/>
        <end position="122"/>
    </location>
</feature>
<evidence type="ECO:0000256" key="2">
    <source>
        <dbReference type="ARBA" id="ARBA00022475"/>
    </source>
</evidence>
<evidence type="ECO:0000256" key="1">
    <source>
        <dbReference type="ARBA" id="ARBA00004651"/>
    </source>
</evidence>